<dbReference type="Ensembl" id="ENSACAT00000029739.2">
    <property type="protein sequence ID" value="ENSACAP00000022322.2"/>
    <property type="gene ID" value="ENSACAG00000028909.2"/>
</dbReference>
<dbReference type="Pfam" id="PF03372">
    <property type="entry name" value="Exo_endo_phos"/>
    <property type="match status" value="1"/>
</dbReference>
<feature type="domain" description="Reverse transcriptase" evidence="2">
    <location>
        <begin position="463"/>
        <end position="742"/>
    </location>
</feature>
<dbReference type="AlphaFoldDB" id="R4GAM1"/>
<evidence type="ECO:0000313" key="4">
    <source>
        <dbReference type="Proteomes" id="UP000001646"/>
    </source>
</evidence>
<feature type="signal peptide" evidence="1">
    <location>
        <begin position="1"/>
        <end position="19"/>
    </location>
</feature>
<dbReference type="Bgee" id="ENSACAG00000028909">
    <property type="expression patterns" value="Expressed in adrenal gland and 9 other cell types or tissues"/>
</dbReference>
<dbReference type="GO" id="GO:0003824">
    <property type="term" value="F:catalytic activity"/>
    <property type="evidence" value="ECO:0007669"/>
    <property type="project" value="InterPro"/>
</dbReference>
<reference evidence="3" key="3">
    <citation type="submission" date="2025-09" db="UniProtKB">
        <authorList>
            <consortium name="Ensembl"/>
        </authorList>
    </citation>
    <scope>IDENTIFICATION</scope>
</reference>
<dbReference type="CDD" id="cd01650">
    <property type="entry name" value="RT_nLTR_like"/>
    <property type="match status" value="1"/>
</dbReference>
<evidence type="ECO:0000259" key="2">
    <source>
        <dbReference type="PROSITE" id="PS50878"/>
    </source>
</evidence>
<dbReference type="STRING" id="28377.ENSACAP00000022322"/>
<reference evidence="3" key="2">
    <citation type="submission" date="2025-08" db="UniProtKB">
        <authorList>
            <consortium name="Ensembl"/>
        </authorList>
    </citation>
    <scope>IDENTIFICATION</scope>
</reference>
<evidence type="ECO:0000313" key="3">
    <source>
        <dbReference type="Ensembl" id="ENSACAP00000022322.2"/>
    </source>
</evidence>
<dbReference type="eggNOG" id="KOG1075">
    <property type="taxonomic scope" value="Eukaryota"/>
</dbReference>
<dbReference type="PROSITE" id="PS50878">
    <property type="entry name" value="RT_POL"/>
    <property type="match status" value="1"/>
</dbReference>
<keyword evidence="4" id="KW-1185">Reference proteome</keyword>
<dbReference type="SUPFAM" id="SSF56219">
    <property type="entry name" value="DNase I-like"/>
    <property type="match status" value="1"/>
</dbReference>
<dbReference type="Proteomes" id="UP000001646">
    <property type="component" value="Chromosome 2"/>
</dbReference>
<feature type="chain" id="PRO_5032299758" description="Reverse transcriptase domain-containing protein" evidence="1">
    <location>
        <begin position="20"/>
        <end position="1102"/>
    </location>
</feature>
<organism evidence="3 4">
    <name type="scientific">Anolis carolinensis</name>
    <name type="common">Green anole</name>
    <name type="synonym">American chameleon</name>
    <dbReference type="NCBI Taxonomy" id="28377"/>
    <lineage>
        <taxon>Eukaryota</taxon>
        <taxon>Metazoa</taxon>
        <taxon>Chordata</taxon>
        <taxon>Craniata</taxon>
        <taxon>Vertebrata</taxon>
        <taxon>Euteleostomi</taxon>
        <taxon>Lepidosauria</taxon>
        <taxon>Squamata</taxon>
        <taxon>Bifurcata</taxon>
        <taxon>Unidentata</taxon>
        <taxon>Episquamata</taxon>
        <taxon>Toxicofera</taxon>
        <taxon>Iguania</taxon>
        <taxon>Dactyloidae</taxon>
        <taxon>Anolis</taxon>
    </lineage>
</organism>
<dbReference type="InterPro" id="IPR036691">
    <property type="entry name" value="Endo/exonu/phosph_ase_sf"/>
</dbReference>
<accession>R4GAM1</accession>
<dbReference type="GeneTree" id="ENSGT00940000163630"/>
<name>R4GAM1_ANOCA</name>
<dbReference type="PANTHER" id="PTHR31635">
    <property type="entry name" value="REVERSE TRANSCRIPTASE DOMAIN-CONTAINING PROTEIN-RELATED"/>
    <property type="match status" value="1"/>
</dbReference>
<dbReference type="InterPro" id="IPR005135">
    <property type="entry name" value="Endo/exonuclease/phosphatase"/>
</dbReference>
<dbReference type="InterPro" id="IPR000477">
    <property type="entry name" value="RT_dom"/>
</dbReference>
<dbReference type="Gene3D" id="3.60.10.10">
    <property type="entry name" value="Endonuclease/exonuclease/phosphatase"/>
    <property type="match status" value="1"/>
</dbReference>
<dbReference type="SUPFAM" id="SSF56672">
    <property type="entry name" value="DNA/RNA polymerases"/>
    <property type="match status" value="1"/>
</dbReference>
<dbReference type="HOGENOM" id="CLU_000680_1_1_1"/>
<keyword evidence="1" id="KW-0732">Signal</keyword>
<evidence type="ECO:0000256" key="1">
    <source>
        <dbReference type="SAM" id="SignalP"/>
    </source>
</evidence>
<dbReference type="InterPro" id="IPR043502">
    <property type="entry name" value="DNA/RNA_pol_sf"/>
</dbReference>
<dbReference type="PANTHER" id="PTHR31635:SF196">
    <property type="entry name" value="REVERSE TRANSCRIPTASE DOMAIN-CONTAINING PROTEIN-RELATED"/>
    <property type="match status" value="1"/>
</dbReference>
<sequence length="1102" mass="130827">MQVTKMGWAKALLLHYCFCQWFKGQSNVPIANQEAFLKNHHGRQVYESRGSNRARGVAILIKNTKDFQVEMVKRDSDGRWVMIKGKIEKIRITLVCIYAPNKNQKKYLKKLFGEIDKFAQGEVYCAGDYNLELVTTRQNSNRKLNIREYNMNDLLEGEPENNRWTYYSGRHDTYSKIDYILGKNTNQSVILEAKTLPIHLSDHAPLRVKVKLEIERKERTWRYNTVLNSREEEYETIRKEINKYFETNDNGQVTKDIIWDASKAVIRGHCISLEVNLRRRWRNEQDKRIKEIETLQDKHKRTKDRQIWRELKEKKNQLEAFEERNIINKYLYVKSYSQSWNIKSMKRMAYYLKKKKEKTWIKRLKDENGKEQEEQSKIREIMAKNNKNLYKEERVMQGNLNIREKIAEEDRELLNQPITQEETIRAIKGLKGGKSPGPDGFPAEYYKAFMEELAPHLTELFNEIYTKQKVPLTWKVSEIITIPKKGRDLTQPGSYRPISLCNQDYKIFTKILAKRLETIMPKIIKEDQYGFVKGRKIGDPIKNVVIAMNHANSNKKKMGILKLDVYKAFDKVNHNYLLRLCQQLNMGENFCKTLQQLYSNCKAKIRVNNGRTGEIPILNGTKQGCPLSPTLFVIAIEMLAESIRNSTNWTGYKIEKGGGQKEEIRLNFFADDAMIITSQPLIMVKDIIKKLEEFKNISGLFVNIKKSEILCLNTPPREQLEIRKISGLRLGLKKLKYLGVWIYKNPKSIVKGNYKQKWKVIEKQFKNWEGKTLTRVDRIRALKMFIIPKLTYLFQTLPNTVDRKTLKTWDRRIRKWAVGGKRPRIRDKWLNAKEEEGGWGIPSLEVYHDAFQIQRLLEIQYTKKKWANMEKIINNTKEKEIIFREWSRREEAEFKEPFKGTIKVWKKRKKKLSPGNENKMATIWQINYNNNEIIGRTLRSIESRGKRLVEDLYTIDGDPVEQKEIQNWIGSGNWIQSWAIRQEIFRLREKIREQDSPFEKAIRKCLREEKKVAGDLYEQIITVKEEIVEEIFQTWRMDMEIEREDIQREISNIAKEKYNVLREARRKMLQKWYRTPAQLSRFLPGMKDRCWHGCEQRWCSIV</sequence>
<dbReference type="InParanoid" id="R4GAM1"/>
<proteinExistence type="predicted"/>
<reference evidence="3 4" key="1">
    <citation type="submission" date="2009-12" db="EMBL/GenBank/DDBJ databases">
        <title>The Genome Sequence of Anolis carolinensis (Green Anole Lizard).</title>
        <authorList>
            <consortium name="The Genome Sequencing Platform"/>
            <person name="Di Palma F."/>
            <person name="Alfoldi J."/>
            <person name="Heiman D."/>
            <person name="Young S."/>
            <person name="Grabherr M."/>
            <person name="Johnson J."/>
            <person name="Lander E.S."/>
            <person name="Lindblad-Toh K."/>
        </authorList>
    </citation>
    <scope>NUCLEOTIDE SEQUENCE [LARGE SCALE GENOMIC DNA]</scope>
    <source>
        <strain evidence="3 4">JBL SC #1</strain>
    </source>
</reference>
<protein>
    <recommendedName>
        <fullName evidence="2">Reverse transcriptase domain-containing protein</fullName>
    </recommendedName>
</protein>
<dbReference type="Pfam" id="PF00078">
    <property type="entry name" value="RVT_1"/>
    <property type="match status" value="1"/>
</dbReference>